<protein>
    <recommendedName>
        <fullName evidence="2">RING-type E3 ubiquitin transferase</fullName>
        <ecNumber evidence="2">2.3.2.27</ecNumber>
    </recommendedName>
</protein>
<dbReference type="PANTHER" id="PTHR11224">
    <property type="entry name" value="MAKORIN-RELATED"/>
    <property type="match status" value="1"/>
</dbReference>
<dbReference type="SUPFAM" id="SSF57850">
    <property type="entry name" value="RING/U-box"/>
    <property type="match status" value="1"/>
</dbReference>
<feature type="compositionally biased region" description="Polar residues" evidence="9">
    <location>
        <begin position="161"/>
        <end position="181"/>
    </location>
</feature>
<dbReference type="PROSITE" id="PS50089">
    <property type="entry name" value="ZF_RING_2"/>
    <property type="match status" value="1"/>
</dbReference>
<accession>A0AAQ6IKW1</accession>
<evidence type="ECO:0000256" key="2">
    <source>
        <dbReference type="ARBA" id="ARBA00012483"/>
    </source>
</evidence>
<feature type="region of interest" description="Disordered" evidence="9">
    <location>
        <begin position="81"/>
        <end position="104"/>
    </location>
</feature>
<feature type="domain" description="C3H1-type" evidence="11">
    <location>
        <begin position="46"/>
        <end position="73"/>
    </location>
</feature>
<dbReference type="SUPFAM" id="SSF90229">
    <property type="entry name" value="CCCH zinc finger"/>
    <property type="match status" value="1"/>
</dbReference>
<feature type="region of interest" description="Disordered" evidence="9">
    <location>
        <begin position="133"/>
        <end position="202"/>
    </location>
</feature>
<feature type="domain" description="C3H1-type" evidence="11">
    <location>
        <begin position="302"/>
        <end position="330"/>
    </location>
</feature>
<dbReference type="AlphaFoldDB" id="A0AAQ6IKW1"/>
<evidence type="ECO:0000313" key="13">
    <source>
        <dbReference type="Proteomes" id="UP000265040"/>
    </source>
</evidence>
<feature type="compositionally biased region" description="Low complexity" evidence="9">
    <location>
        <begin position="185"/>
        <end position="202"/>
    </location>
</feature>
<dbReference type="InterPro" id="IPR013083">
    <property type="entry name" value="Znf_RING/FYVE/PHD"/>
</dbReference>
<dbReference type="InterPro" id="IPR045072">
    <property type="entry name" value="MKRN-like"/>
</dbReference>
<name>A0AAQ6IKW1_ANATE</name>
<proteinExistence type="predicted"/>
<dbReference type="GeneTree" id="ENSGT00950000183077"/>
<keyword evidence="5" id="KW-0677">Repeat</keyword>
<dbReference type="PROSITE" id="PS50103">
    <property type="entry name" value="ZF_C3H1"/>
    <property type="match status" value="3"/>
</dbReference>
<dbReference type="GO" id="GO:0000209">
    <property type="term" value="P:protein polyubiquitination"/>
    <property type="evidence" value="ECO:0007669"/>
    <property type="project" value="InterPro"/>
</dbReference>
<evidence type="ECO:0000256" key="8">
    <source>
        <dbReference type="PROSITE-ProRule" id="PRU00723"/>
    </source>
</evidence>
<dbReference type="Proteomes" id="UP000265040">
    <property type="component" value="Chromosome 7"/>
</dbReference>
<dbReference type="InterPro" id="IPR041367">
    <property type="entry name" value="Znf-CCCH_4"/>
</dbReference>
<dbReference type="PROSITE" id="PS00518">
    <property type="entry name" value="ZF_RING_1"/>
    <property type="match status" value="1"/>
</dbReference>
<dbReference type="Pfam" id="PF13639">
    <property type="entry name" value="zf-RING_2"/>
    <property type="match status" value="1"/>
</dbReference>
<dbReference type="CTD" id="559882"/>
<dbReference type="GO" id="GO:0061630">
    <property type="term" value="F:ubiquitin protein ligase activity"/>
    <property type="evidence" value="ECO:0007669"/>
    <property type="project" value="UniProtKB-EC"/>
</dbReference>
<dbReference type="InterPro" id="IPR017907">
    <property type="entry name" value="Znf_RING_CS"/>
</dbReference>
<feature type="zinc finger region" description="C3H1-type" evidence="8">
    <location>
        <begin position="46"/>
        <end position="73"/>
    </location>
</feature>
<dbReference type="RefSeq" id="XP_026223694.1">
    <property type="nucleotide sequence ID" value="XM_026367909.1"/>
</dbReference>
<evidence type="ECO:0000256" key="4">
    <source>
        <dbReference type="ARBA" id="ARBA00022723"/>
    </source>
</evidence>
<dbReference type="EC" id="2.3.2.27" evidence="2"/>
<dbReference type="Gene3D" id="4.10.1000.10">
    <property type="entry name" value="Zinc finger, CCCH-type"/>
    <property type="match status" value="1"/>
</dbReference>
<organism evidence="12 13">
    <name type="scientific">Anabas testudineus</name>
    <name type="common">Climbing perch</name>
    <name type="synonym">Anthias testudineus</name>
    <dbReference type="NCBI Taxonomy" id="64144"/>
    <lineage>
        <taxon>Eukaryota</taxon>
        <taxon>Metazoa</taxon>
        <taxon>Chordata</taxon>
        <taxon>Craniata</taxon>
        <taxon>Vertebrata</taxon>
        <taxon>Euteleostomi</taxon>
        <taxon>Actinopterygii</taxon>
        <taxon>Neopterygii</taxon>
        <taxon>Teleostei</taxon>
        <taxon>Neoteleostei</taxon>
        <taxon>Acanthomorphata</taxon>
        <taxon>Anabantaria</taxon>
        <taxon>Anabantiformes</taxon>
        <taxon>Anabantoidei</taxon>
        <taxon>Anabantidae</taxon>
        <taxon>Anabas</taxon>
    </lineage>
</organism>
<keyword evidence="3" id="KW-0808">Transferase</keyword>
<evidence type="ECO:0000313" key="12">
    <source>
        <dbReference type="Ensembl" id="ENSATEP00000074377.1"/>
    </source>
</evidence>
<feature type="zinc finger region" description="C3H1-type" evidence="8">
    <location>
        <begin position="17"/>
        <end position="44"/>
    </location>
</feature>
<evidence type="ECO:0000256" key="9">
    <source>
        <dbReference type="SAM" id="MobiDB-lite"/>
    </source>
</evidence>
<feature type="compositionally biased region" description="Low complexity" evidence="9">
    <location>
        <begin position="81"/>
        <end position="95"/>
    </location>
</feature>
<feature type="zinc finger region" description="C3H1-type" evidence="8">
    <location>
        <begin position="302"/>
        <end position="330"/>
    </location>
</feature>
<evidence type="ECO:0000256" key="1">
    <source>
        <dbReference type="ARBA" id="ARBA00000900"/>
    </source>
</evidence>
<dbReference type="Pfam" id="PF18044">
    <property type="entry name" value="zf-CCCH_4"/>
    <property type="match status" value="1"/>
</dbReference>
<dbReference type="Gene3D" id="3.30.40.10">
    <property type="entry name" value="Zinc/RING finger domain, C3HC4 (zinc finger)"/>
    <property type="match status" value="1"/>
</dbReference>
<dbReference type="SMART" id="SM00184">
    <property type="entry name" value="RING"/>
    <property type="match status" value="1"/>
</dbReference>
<evidence type="ECO:0000256" key="5">
    <source>
        <dbReference type="ARBA" id="ARBA00022737"/>
    </source>
</evidence>
<reference evidence="12" key="3">
    <citation type="submission" date="2025-09" db="UniProtKB">
        <authorList>
            <consortium name="Ensembl"/>
        </authorList>
    </citation>
    <scope>IDENTIFICATION</scope>
</reference>
<evidence type="ECO:0000259" key="10">
    <source>
        <dbReference type="PROSITE" id="PS50089"/>
    </source>
</evidence>
<reference evidence="12 13" key="1">
    <citation type="submission" date="2021-04" db="EMBL/GenBank/DDBJ databases">
        <authorList>
            <consortium name="Wellcome Sanger Institute Data Sharing"/>
        </authorList>
    </citation>
    <scope>NUCLEOTIDE SEQUENCE [LARGE SCALE GENOMIC DNA]</scope>
</reference>
<dbReference type="InterPro" id="IPR000571">
    <property type="entry name" value="Znf_CCCH"/>
</dbReference>
<dbReference type="PANTHER" id="PTHR11224:SF39">
    <property type="entry name" value="RING-TYPE E3 UBIQUITIN TRANSFERASE"/>
    <property type="match status" value="1"/>
</dbReference>
<feature type="domain" description="C3H1-type" evidence="11">
    <location>
        <begin position="17"/>
        <end position="44"/>
    </location>
</feature>
<keyword evidence="7 8" id="KW-0862">Zinc</keyword>
<dbReference type="Pfam" id="PF00642">
    <property type="entry name" value="zf-CCCH"/>
    <property type="match status" value="1"/>
</dbReference>
<feature type="domain" description="RING-type" evidence="10">
    <location>
        <begin position="220"/>
        <end position="274"/>
    </location>
</feature>
<evidence type="ECO:0000256" key="7">
    <source>
        <dbReference type="ARBA" id="ARBA00022833"/>
    </source>
</evidence>
<sequence length="390" mass="43954">MDGAWRHVLNTWRMDSIRNGIICWRFINGTCRFGSRCNYRHEWPVAPSAQICRYFQKGGCWYGERCRYLHVLQPGVDSSVAGRRSSVPVSSSNVGHAPPDRRGSEPALLQAELMHRQECSRSQLVVNVSEPPQNINRLAVDPDEQSQGSGCFSKDTGSHLGATQESIQSSEVAQASAINGRNEQETSTETTEDGAAAAASSTLGRVEETEAFLQSKNVTCGICMDKVYEKTDPRNHVFGILPNCNHSFCLQCIMTWRKTRDLGPDVVKSCPQCRVKSAFYVPNKLWVEGQEKESVVAAFKEKFSKKSCSYYSRYRCCPFKADCLYRHDKPARSRSVLYPTEDDDDDDDLADVYNGVDLLNFFIAMTLLSGEDDDDDDFDFPFYLTEEYGY</sequence>
<dbReference type="GeneID" id="113167363"/>
<dbReference type="Ensembl" id="ENSATET00000075271.1">
    <property type="protein sequence ID" value="ENSATEP00000074377.1"/>
    <property type="gene ID" value="ENSATEG00000020555.3"/>
</dbReference>
<dbReference type="InterPro" id="IPR036855">
    <property type="entry name" value="Znf_CCCH_sf"/>
</dbReference>
<evidence type="ECO:0000259" key="11">
    <source>
        <dbReference type="PROSITE" id="PS50103"/>
    </source>
</evidence>
<dbReference type="GO" id="GO:0008270">
    <property type="term" value="F:zinc ion binding"/>
    <property type="evidence" value="ECO:0007669"/>
    <property type="project" value="UniProtKB-KW"/>
</dbReference>
<dbReference type="SMART" id="SM00356">
    <property type="entry name" value="ZnF_C3H1"/>
    <property type="match status" value="3"/>
</dbReference>
<dbReference type="InterPro" id="IPR001841">
    <property type="entry name" value="Znf_RING"/>
</dbReference>
<evidence type="ECO:0000256" key="3">
    <source>
        <dbReference type="ARBA" id="ARBA00022679"/>
    </source>
</evidence>
<comment type="catalytic activity">
    <reaction evidence="1">
        <text>S-ubiquitinyl-[E2 ubiquitin-conjugating enzyme]-L-cysteine + [acceptor protein]-L-lysine = [E2 ubiquitin-conjugating enzyme]-L-cysteine + N(6)-ubiquitinyl-[acceptor protein]-L-lysine.</text>
        <dbReference type="EC" id="2.3.2.27"/>
    </reaction>
</comment>
<keyword evidence="6 8" id="KW-0863">Zinc-finger</keyword>
<keyword evidence="4 8" id="KW-0479">Metal-binding</keyword>
<keyword evidence="13" id="KW-1185">Reference proteome</keyword>
<evidence type="ECO:0000256" key="6">
    <source>
        <dbReference type="ARBA" id="ARBA00022771"/>
    </source>
</evidence>
<reference evidence="12" key="2">
    <citation type="submission" date="2025-08" db="UniProtKB">
        <authorList>
            <consortium name="Ensembl"/>
        </authorList>
    </citation>
    <scope>IDENTIFICATION</scope>
</reference>